<keyword evidence="1" id="KW-0175">Coiled coil</keyword>
<sequence>MRGRVRLFLLGVTMDTLSEAGIGWPQESDTAERGIWKSTMAAASQALGAARNVQQAMAQTLKLQQKIRALRDELHHAEAERDVYRELHQRTVDELHQAVDRSPAEMKRLRAETETLQIRHRAYKLLVQHYMRIGTPIDPAKFAEQRSRVQQHILFQRRRGIPVARIGVDDIAFLLR</sequence>
<evidence type="ECO:0000313" key="3">
    <source>
        <dbReference type="Proteomes" id="UP000701702"/>
    </source>
</evidence>
<accession>A0ABN7Y4M4</accession>
<evidence type="ECO:0000313" key="2">
    <source>
        <dbReference type="EMBL" id="CAG9168324.1"/>
    </source>
</evidence>
<dbReference type="Proteomes" id="UP000701702">
    <property type="component" value="Unassembled WGS sequence"/>
</dbReference>
<evidence type="ECO:0000256" key="1">
    <source>
        <dbReference type="SAM" id="Coils"/>
    </source>
</evidence>
<reference evidence="2 3" key="1">
    <citation type="submission" date="2021-08" db="EMBL/GenBank/DDBJ databases">
        <authorList>
            <person name="Peeters C."/>
        </authorList>
    </citation>
    <scope>NUCLEOTIDE SEQUENCE [LARGE SCALE GENOMIC DNA]</scope>
    <source>
        <strain evidence="2 3">LMG 23994</strain>
    </source>
</reference>
<protein>
    <submittedName>
        <fullName evidence="2">Uncharacterized protein</fullName>
    </submittedName>
</protein>
<feature type="coiled-coil region" evidence="1">
    <location>
        <begin position="53"/>
        <end position="87"/>
    </location>
</feature>
<dbReference type="EMBL" id="CAJZAF010000005">
    <property type="protein sequence ID" value="CAG9168324.1"/>
    <property type="molecule type" value="Genomic_DNA"/>
</dbReference>
<keyword evidence="3" id="KW-1185">Reference proteome</keyword>
<gene>
    <name evidence="2" type="ORF">LMG23994_01380</name>
</gene>
<organism evidence="2 3">
    <name type="scientific">Cupriavidus pinatubonensis</name>
    <dbReference type="NCBI Taxonomy" id="248026"/>
    <lineage>
        <taxon>Bacteria</taxon>
        <taxon>Pseudomonadati</taxon>
        <taxon>Pseudomonadota</taxon>
        <taxon>Betaproteobacteria</taxon>
        <taxon>Burkholderiales</taxon>
        <taxon>Burkholderiaceae</taxon>
        <taxon>Cupriavidus</taxon>
    </lineage>
</organism>
<proteinExistence type="predicted"/>
<comment type="caution">
    <text evidence="2">The sequence shown here is derived from an EMBL/GenBank/DDBJ whole genome shotgun (WGS) entry which is preliminary data.</text>
</comment>
<name>A0ABN7Y4M4_9BURK</name>